<keyword evidence="5" id="KW-0732">Signal</keyword>
<evidence type="ECO:0000313" key="7">
    <source>
        <dbReference type="EMBL" id="ADC97772.1"/>
    </source>
</evidence>
<feature type="domain" description="Lipocalin/cytosolic fatty-acid binding" evidence="6">
    <location>
        <begin position="22"/>
        <end position="160"/>
    </location>
</feature>
<dbReference type="PRINTS" id="PR01173">
    <property type="entry name" value="ODORANTBNDNG"/>
</dbReference>
<evidence type="ECO:0000259" key="6">
    <source>
        <dbReference type="Pfam" id="PF00061"/>
    </source>
</evidence>
<dbReference type="GO" id="GO:0036094">
    <property type="term" value="F:small molecule binding"/>
    <property type="evidence" value="ECO:0007669"/>
    <property type="project" value="InterPro"/>
</dbReference>
<dbReference type="GO" id="GO:0005615">
    <property type="term" value="C:extracellular space"/>
    <property type="evidence" value="ECO:0007669"/>
    <property type="project" value="TreeGrafter"/>
</dbReference>
<gene>
    <name evidence="7" type="primary">Obp3</name>
</gene>
<keyword evidence="4" id="KW-1015">Disulfide bond</keyword>
<dbReference type="InterPro" id="IPR012674">
    <property type="entry name" value="Calycin"/>
</dbReference>
<proteinExistence type="evidence at transcript level"/>
<evidence type="ECO:0000256" key="1">
    <source>
        <dbReference type="ARBA" id="ARBA00004613"/>
    </source>
</evidence>
<comment type="similarity">
    <text evidence="2">Belongs to the calycin superfamily. Lipocalin family.</text>
</comment>
<evidence type="ECO:0000256" key="4">
    <source>
        <dbReference type="ARBA" id="ARBA00023157"/>
    </source>
</evidence>
<evidence type="ECO:0000256" key="2">
    <source>
        <dbReference type="ARBA" id="ARBA00006889"/>
    </source>
</evidence>
<dbReference type="CDD" id="cd19427">
    <property type="entry name" value="lipocalin_OBP-like"/>
    <property type="match status" value="1"/>
</dbReference>
<feature type="chain" id="PRO_5003052014" evidence="5">
    <location>
        <begin position="17"/>
        <end position="165"/>
    </location>
</feature>
<dbReference type="Gene3D" id="2.40.128.20">
    <property type="match status" value="1"/>
</dbReference>
<protein>
    <submittedName>
        <fullName evidence="7">Odorant binding protein 3</fullName>
    </submittedName>
</protein>
<keyword evidence="3" id="KW-0964">Secreted</keyword>
<dbReference type="InterPro" id="IPR002345">
    <property type="entry name" value="Lipocalin"/>
</dbReference>
<organism evidence="7">
    <name type="scientific">Myodes glareolus</name>
    <name type="common">Bank vole</name>
    <name type="synonym">Clethrionomys glareolus</name>
    <dbReference type="NCBI Taxonomy" id="447135"/>
    <lineage>
        <taxon>Eukaryota</taxon>
        <taxon>Metazoa</taxon>
        <taxon>Chordata</taxon>
        <taxon>Craniata</taxon>
        <taxon>Vertebrata</taxon>
        <taxon>Euteleostomi</taxon>
        <taxon>Mammalia</taxon>
        <taxon>Eutheria</taxon>
        <taxon>Euarchontoglires</taxon>
        <taxon>Glires</taxon>
        <taxon>Rodentia</taxon>
        <taxon>Myomorpha</taxon>
        <taxon>Muroidea</taxon>
        <taxon>Cricetidae</taxon>
        <taxon>Arvicolinae</taxon>
        <taxon>Myodes</taxon>
    </lineage>
</organism>
<dbReference type="EMBL" id="GQ219785">
    <property type="protein sequence ID" value="ADC97772.1"/>
    <property type="molecule type" value="mRNA"/>
</dbReference>
<dbReference type="InterPro" id="IPR002448">
    <property type="entry name" value="OBP-like"/>
</dbReference>
<comment type="subcellular location">
    <subcellularLocation>
        <location evidence="1">Secreted</location>
    </subcellularLocation>
</comment>
<evidence type="ECO:0000256" key="3">
    <source>
        <dbReference type="ARBA" id="ARBA00022525"/>
    </source>
</evidence>
<evidence type="ECO:0000256" key="5">
    <source>
        <dbReference type="SAM" id="SignalP"/>
    </source>
</evidence>
<accession>D3VW64</accession>
<dbReference type="InterPro" id="IPR000566">
    <property type="entry name" value="Lipocln_cytosolic_FA-bd_dom"/>
</dbReference>
<dbReference type="Pfam" id="PF00061">
    <property type="entry name" value="Lipocalin"/>
    <property type="match status" value="1"/>
</dbReference>
<feature type="signal peptide" evidence="5">
    <location>
        <begin position="1"/>
        <end position="16"/>
    </location>
</feature>
<dbReference type="SUPFAM" id="SSF50814">
    <property type="entry name" value="Lipocalins"/>
    <property type="match status" value="1"/>
</dbReference>
<sequence length="165" mass="18478">MVKFLLLALAFGLVHAYAELEGTWYTTAIAADNVDTIEEEGPLRLYVRELTCSKGCNKLGVTFYVNANGQCSKTTVTGYMQEDGKYRTQFEGDDRFKPVHATPDNIVFISQNVDRAGRTTNLIFVVGKGQPLTPEQYEKLEEFAKEQNIPTENIRNVLATDTCPE</sequence>
<name>D3VW64_MYOGA</name>
<dbReference type="PANTHER" id="PTHR11430">
    <property type="entry name" value="LIPOCALIN"/>
    <property type="match status" value="1"/>
</dbReference>
<dbReference type="GO" id="GO:0005549">
    <property type="term" value="F:odorant binding"/>
    <property type="evidence" value="ECO:0007669"/>
    <property type="project" value="TreeGrafter"/>
</dbReference>
<dbReference type="AlphaFoldDB" id="D3VW64"/>
<reference evidence="7" key="1">
    <citation type="journal article" date="2010" name="BMC Genomics">
        <title>Novel OBP genes similar to hamster Aphrodisin in the bank vole, Myodes glareolus.</title>
        <authorList>
            <person name="Stopkova R."/>
            <person name="Zdrahal Z."/>
            <person name="Ryba S."/>
            <person name="Sedo O."/>
            <person name="Sandera M."/>
            <person name="Stopka P."/>
        </authorList>
    </citation>
    <scope>NUCLEOTIDE SEQUENCE</scope>
    <source>
        <tissue evidence="7">Submandibular glands</tissue>
    </source>
</reference>
<dbReference type="PANTHER" id="PTHR11430:SF65">
    <property type="entry name" value="ODORANT-BINDING PROTEIN 1A-RELATED"/>
    <property type="match status" value="1"/>
</dbReference>